<keyword evidence="17" id="KW-0539">Nucleus</keyword>
<dbReference type="InterPro" id="IPR011009">
    <property type="entry name" value="Kinase-like_dom_sf"/>
</dbReference>
<feature type="region of interest" description="Disordered" evidence="22">
    <location>
        <begin position="516"/>
        <end position="542"/>
    </location>
</feature>
<feature type="binding site" evidence="21">
    <location>
        <position position="122"/>
    </location>
    <ligand>
        <name>ATP</name>
        <dbReference type="ChEBI" id="CHEBI:30616"/>
    </ligand>
</feature>
<evidence type="ECO:0000256" key="16">
    <source>
        <dbReference type="ARBA" id="ARBA00023212"/>
    </source>
</evidence>
<dbReference type="GO" id="GO:0005856">
    <property type="term" value="C:cytoskeleton"/>
    <property type="evidence" value="ECO:0007669"/>
    <property type="project" value="UniProtKB-SubCell"/>
</dbReference>
<evidence type="ECO:0000256" key="1">
    <source>
        <dbReference type="ARBA" id="ARBA00001946"/>
    </source>
</evidence>
<dbReference type="InterPro" id="IPR050117">
    <property type="entry name" value="MAPK"/>
</dbReference>
<evidence type="ECO:0000256" key="19">
    <source>
        <dbReference type="ARBA" id="ARBA00047899"/>
    </source>
</evidence>
<dbReference type="GO" id="GO:0005634">
    <property type="term" value="C:nucleus"/>
    <property type="evidence" value="ECO:0007669"/>
    <property type="project" value="UniProtKB-SubCell"/>
</dbReference>
<keyword evidence="16" id="KW-0206">Cytoskeleton</keyword>
<dbReference type="Gene3D" id="1.10.510.10">
    <property type="entry name" value="Transferase(Phosphotransferase) domain 1"/>
    <property type="match status" value="1"/>
</dbReference>
<evidence type="ECO:0000256" key="8">
    <source>
        <dbReference type="ARBA" id="ARBA00022527"/>
    </source>
</evidence>
<keyword evidence="7" id="KW-0963">Cytoplasm</keyword>
<dbReference type="SMART" id="SM00220">
    <property type="entry name" value="S_TKc"/>
    <property type="match status" value="1"/>
</dbReference>
<keyword evidence="25" id="KW-1185">Reference proteome</keyword>
<comment type="cofactor">
    <cofactor evidence="1">
        <name>Mg(2+)</name>
        <dbReference type="ChEBI" id="CHEBI:18420"/>
    </cofactor>
</comment>
<feature type="compositionally biased region" description="Polar residues" evidence="22">
    <location>
        <begin position="529"/>
        <end position="541"/>
    </location>
</feature>
<evidence type="ECO:0000313" key="25">
    <source>
        <dbReference type="Proteomes" id="UP000597762"/>
    </source>
</evidence>
<evidence type="ECO:0000256" key="17">
    <source>
        <dbReference type="ARBA" id="ARBA00023242"/>
    </source>
</evidence>
<dbReference type="InterPro" id="IPR008271">
    <property type="entry name" value="Ser/Thr_kinase_AS"/>
</dbReference>
<keyword evidence="15" id="KW-0460">Magnesium</keyword>
<dbReference type="EMBL" id="CAHIKZ030005544">
    <property type="protein sequence ID" value="CAE1328953.1"/>
    <property type="molecule type" value="Genomic_DNA"/>
</dbReference>
<dbReference type="PROSITE" id="PS00107">
    <property type="entry name" value="PROTEIN_KINASE_ATP"/>
    <property type="match status" value="1"/>
</dbReference>
<dbReference type="CDD" id="cd07830">
    <property type="entry name" value="STKc_MAK_like"/>
    <property type="match status" value="1"/>
</dbReference>
<evidence type="ECO:0000256" key="22">
    <source>
        <dbReference type="SAM" id="MobiDB-lite"/>
    </source>
</evidence>
<evidence type="ECO:0000256" key="5">
    <source>
        <dbReference type="ARBA" id="ARBA00006485"/>
    </source>
</evidence>
<keyword evidence="14 21" id="KW-0067">ATP-binding</keyword>
<comment type="catalytic activity">
    <reaction evidence="20">
        <text>L-seryl-[protein] + ATP = O-phospho-L-seryl-[protein] + ADP + H(+)</text>
        <dbReference type="Rhea" id="RHEA:17989"/>
        <dbReference type="Rhea" id="RHEA-COMP:9863"/>
        <dbReference type="Rhea" id="RHEA-COMP:11604"/>
        <dbReference type="ChEBI" id="CHEBI:15378"/>
        <dbReference type="ChEBI" id="CHEBI:29999"/>
        <dbReference type="ChEBI" id="CHEBI:30616"/>
        <dbReference type="ChEBI" id="CHEBI:83421"/>
        <dbReference type="ChEBI" id="CHEBI:456216"/>
        <dbReference type="EC" id="2.7.11.1"/>
    </reaction>
</comment>
<dbReference type="PROSITE" id="PS00108">
    <property type="entry name" value="PROTEIN_KINASE_ST"/>
    <property type="match status" value="1"/>
</dbReference>
<evidence type="ECO:0000256" key="12">
    <source>
        <dbReference type="ARBA" id="ARBA00022741"/>
    </source>
</evidence>
<dbReference type="FunFam" id="3.30.200.20:FF:000071">
    <property type="entry name" value="serine/threonine-protein kinase MAK isoform X1"/>
    <property type="match status" value="1"/>
</dbReference>
<keyword evidence="10 24" id="KW-0808">Transferase</keyword>
<sequence>MLWSRGQVQYKATWRPLVPSVKYFCSGQSWVRTYPALSSSGMPLAINNCTNPIYSYSHLPHAPTILNSLLSLNLLSLPSVSHVLQLLYTMDQYHTIKQLGDGTYGSVILARKQDTSQLVAIKRMKKKFYNWEECVNLREVKSLRKLNHPNIVKLKEVVRENDQLYFVFEYMKENLYQMLKDRDRFLSDSVVRNIIYQVLQGLAFMHKNGFFHRDLKPENLLCTGPDLVKIADFGLARETRSQPPYTDYVSTRWYRAPEVLLRATNYSSPIDLWAVGCIMAEVYTLRPLFPGSSEIDQIFKICSILGTPHRKDWEDGYRLAAAMNFRWPQCIATNLKTAVPNASSEGLNVMKDLIQWNPKDRPTAIQALRYSFFQVGANLSSAKQQQTSVNNVSLPYPAIGPLEPTSNYYTHPQTKPLAENRATNILPSLMSANKIKQTNHETKEPSRLLQTKKPSARKRWGLDLSWDDFDDFDFADHQKRNQTIPSFLKENKNDGNDKLFDEDDADDDFTSFLKIKANPHPKAADNNRRNSGQQTSRSSAKQYYLGKARYVPGMNPTAGITRKDNVSLWNPKPYNISRNNNPDYGWKRAPAPLSLGKNSATYRPSVGATIHGRTDWGAKYLKS</sequence>
<keyword evidence="11" id="KW-0479">Metal-binding</keyword>
<evidence type="ECO:0000256" key="15">
    <source>
        <dbReference type="ARBA" id="ARBA00022842"/>
    </source>
</evidence>
<evidence type="ECO:0000256" key="10">
    <source>
        <dbReference type="ARBA" id="ARBA00022679"/>
    </source>
</evidence>
<dbReference type="PROSITE" id="PS50011">
    <property type="entry name" value="PROTEIN_KINASE_DOM"/>
    <property type="match status" value="1"/>
</dbReference>
<dbReference type="AlphaFoldDB" id="A0A812EPE4"/>
<proteinExistence type="inferred from homology"/>
<keyword evidence="12 21" id="KW-0547">Nucleotide-binding</keyword>
<accession>A0A812EPE4</accession>
<evidence type="ECO:0000256" key="14">
    <source>
        <dbReference type="ARBA" id="ARBA00022840"/>
    </source>
</evidence>
<dbReference type="Pfam" id="PF00069">
    <property type="entry name" value="Pkinase"/>
    <property type="match status" value="1"/>
</dbReference>
<dbReference type="EC" id="2.7.11.1" evidence="6"/>
<evidence type="ECO:0000259" key="23">
    <source>
        <dbReference type="PROSITE" id="PS50011"/>
    </source>
</evidence>
<evidence type="ECO:0000256" key="18">
    <source>
        <dbReference type="ARBA" id="ARBA00023273"/>
    </source>
</evidence>
<evidence type="ECO:0000256" key="9">
    <source>
        <dbReference type="ARBA" id="ARBA00022553"/>
    </source>
</evidence>
<evidence type="ECO:0000256" key="6">
    <source>
        <dbReference type="ARBA" id="ARBA00012513"/>
    </source>
</evidence>
<evidence type="ECO:0000256" key="3">
    <source>
        <dbReference type="ARBA" id="ARBA00004138"/>
    </source>
</evidence>
<organism evidence="24 25">
    <name type="scientific">Acanthosepion pharaonis</name>
    <name type="common">Pharaoh cuttlefish</name>
    <name type="synonym">Sepia pharaonis</name>
    <dbReference type="NCBI Taxonomy" id="158019"/>
    <lineage>
        <taxon>Eukaryota</taxon>
        <taxon>Metazoa</taxon>
        <taxon>Spiralia</taxon>
        <taxon>Lophotrochozoa</taxon>
        <taxon>Mollusca</taxon>
        <taxon>Cephalopoda</taxon>
        <taxon>Coleoidea</taxon>
        <taxon>Decapodiformes</taxon>
        <taxon>Sepiida</taxon>
        <taxon>Sepiina</taxon>
        <taxon>Sepiidae</taxon>
        <taxon>Acanthosepion</taxon>
    </lineage>
</organism>
<evidence type="ECO:0000256" key="11">
    <source>
        <dbReference type="ARBA" id="ARBA00022723"/>
    </source>
</evidence>
<dbReference type="OrthoDB" id="2158884at2759"/>
<dbReference type="PANTHER" id="PTHR24055">
    <property type="entry name" value="MITOGEN-ACTIVATED PROTEIN KINASE"/>
    <property type="match status" value="1"/>
</dbReference>
<evidence type="ECO:0000256" key="20">
    <source>
        <dbReference type="ARBA" id="ARBA00048679"/>
    </source>
</evidence>
<keyword evidence="8" id="KW-0723">Serine/threonine-protein kinase</keyword>
<evidence type="ECO:0000256" key="4">
    <source>
        <dbReference type="ARBA" id="ARBA00004245"/>
    </source>
</evidence>
<comment type="caution">
    <text evidence="24">The sequence shown here is derived from an EMBL/GenBank/DDBJ whole genome shotgun (WGS) entry which is preliminary data.</text>
</comment>
<evidence type="ECO:0000256" key="13">
    <source>
        <dbReference type="ARBA" id="ARBA00022777"/>
    </source>
</evidence>
<feature type="domain" description="Protein kinase" evidence="23">
    <location>
        <begin position="93"/>
        <end position="373"/>
    </location>
</feature>
<evidence type="ECO:0000256" key="21">
    <source>
        <dbReference type="PROSITE-ProRule" id="PRU10141"/>
    </source>
</evidence>
<evidence type="ECO:0000256" key="7">
    <source>
        <dbReference type="ARBA" id="ARBA00022490"/>
    </source>
</evidence>
<evidence type="ECO:0000256" key="2">
    <source>
        <dbReference type="ARBA" id="ARBA00004123"/>
    </source>
</evidence>
<dbReference type="GO" id="GO:0004674">
    <property type="term" value="F:protein serine/threonine kinase activity"/>
    <property type="evidence" value="ECO:0007669"/>
    <property type="project" value="UniProtKB-KW"/>
</dbReference>
<evidence type="ECO:0000313" key="24">
    <source>
        <dbReference type="EMBL" id="CAE1328953.1"/>
    </source>
</evidence>
<dbReference type="Proteomes" id="UP000597762">
    <property type="component" value="Unassembled WGS sequence"/>
</dbReference>
<dbReference type="InterPro" id="IPR017441">
    <property type="entry name" value="Protein_kinase_ATP_BS"/>
</dbReference>
<keyword evidence="13" id="KW-0418">Kinase</keyword>
<dbReference type="FunFam" id="1.10.510.10:FF:000104">
    <property type="entry name" value="serine/threonine-protein kinase MAK isoform X1"/>
    <property type="match status" value="1"/>
</dbReference>
<comment type="catalytic activity">
    <reaction evidence="19">
        <text>L-threonyl-[protein] + ATP = O-phospho-L-threonyl-[protein] + ADP + H(+)</text>
        <dbReference type="Rhea" id="RHEA:46608"/>
        <dbReference type="Rhea" id="RHEA-COMP:11060"/>
        <dbReference type="Rhea" id="RHEA-COMP:11605"/>
        <dbReference type="ChEBI" id="CHEBI:15378"/>
        <dbReference type="ChEBI" id="CHEBI:30013"/>
        <dbReference type="ChEBI" id="CHEBI:30616"/>
        <dbReference type="ChEBI" id="CHEBI:61977"/>
        <dbReference type="ChEBI" id="CHEBI:456216"/>
        <dbReference type="EC" id="2.7.11.1"/>
    </reaction>
</comment>
<protein>
    <recommendedName>
        <fullName evidence="6">non-specific serine/threonine protein kinase</fullName>
        <ecNumber evidence="6">2.7.11.1</ecNumber>
    </recommendedName>
</protein>
<dbReference type="SUPFAM" id="SSF56112">
    <property type="entry name" value="Protein kinase-like (PK-like)"/>
    <property type="match status" value="1"/>
</dbReference>
<comment type="similarity">
    <text evidence="5">Belongs to the protein kinase superfamily. CMGC Ser/Thr protein kinase family. CDC2/CDKX subfamily.</text>
</comment>
<keyword evidence="9" id="KW-0597">Phosphoprotein</keyword>
<comment type="subcellular location">
    <subcellularLocation>
        <location evidence="3">Cell projection</location>
        <location evidence="3">Cilium</location>
    </subcellularLocation>
    <subcellularLocation>
        <location evidence="4">Cytoplasm</location>
        <location evidence="4">Cytoskeleton</location>
    </subcellularLocation>
    <subcellularLocation>
        <location evidence="2">Nucleus</location>
    </subcellularLocation>
</comment>
<dbReference type="Gene3D" id="3.30.200.20">
    <property type="entry name" value="Phosphorylase Kinase, domain 1"/>
    <property type="match status" value="1"/>
</dbReference>
<dbReference type="GO" id="GO:0005929">
    <property type="term" value="C:cilium"/>
    <property type="evidence" value="ECO:0007669"/>
    <property type="project" value="UniProtKB-SubCell"/>
</dbReference>
<name>A0A812EPE4_ACAPH</name>
<dbReference type="GO" id="GO:0046872">
    <property type="term" value="F:metal ion binding"/>
    <property type="evidence" value="ECO:0007669"/>
    <property type="project" value="UniProtKB-KW"/>
</dbReference>
<reference evidence="24" key="1">
    <citation type="submission" date="2021-01" db="EMBL/GenBank/DDBJ databases">
        <authorList>
            <person name="Li R."/>
            <person name="Bekaert M."/>
        </authorList>
    </citation>
    <scope>NUCLEOTIDE SEQUENCE</scope>
    <source>
        <strain evidence="24">Farmed</strain>
    </source>
</reference>
<keyword evidence="18" id="KW-0966">Cell projection</keyword>
<gene>
    <name evidence="24" type="ORF">SPHA_78576</name>
</gene>
<dbReference type="InterPro" id="IPR000719">
    <property type="entry name" value="Prot_kinase_dom"/>
</dbReference>
<dbReference type="GO" id="GO:0005524">
    <property type="term" value="F:ATP binding"/>
    <property type="evidence" value="ECO:0007669"/>
    <property type="project" value="UniProtKB-UniRule"/>
</dbReference>